<organism evidence="1 2">
    <name type="scientific">Tricholomella constricta</name>
    <dbReference type="NCBI Taxonomy" id="117010"/>
    <lineage>
        <taxon>Eukaryota</taxon>
        <taxon>Fungi</taxon>
        <taxon>Dikarya</taxon>
        <taxon>Basidiomycota</taxon>
        <taxon>Agaricomycotina</taxon>
        <taxon>Agaricomycetes</taxon>
        <taxon>Agaricomycetidae</taxon>
        <taxon>Agaricales</taxon>
        <taxon>Tricholomatineae</taxon>
        <taxon>Lyophyllaceae</taxon>
        <taxon>Tricholomella</taxon>
    </lineage>
</organism>
<evidence type="ECO:0008006" key="3">
    <source>
        <dbReference type="Google" id="ProtNLM"/>
    </source>
</evidence>
<proteinExistence type="predicted"/>
<evidence type="ECO:0000313" key="1">
    <source>
        <dbReference type="EMBL" id="KAF5368271.1"/>
    </source>
</evidence>
<dbReference type="EMBL" id="JAACJP010000060">
    <property type="protein sequence ID" value="KAF5368271.1"/>
    <property type="molecule type" value="Genomic_DNA"/>
</dbReference>
<gene>
    <name evidence="1" type="ORF">D9615_010359</name>
</gene>
<accession>A0A8H5LSY1</accession>
<reference evidence="1 2" key="1">
    <citation type="journal article" date="2020" name="ISME J.">
        <title>Uncovering the hidden diversity of litter-decomposition mechanisms in mushroom-forming fungi.</title>
        <authorList>
            <person name="Floudas D."/>
            <person name="Bentzer J."/>
            <person name="Ahren D."/>
            <person name="Johansson T."/>
            <person name="Persson P."/>
            <person name="Tunlid A."/>
        </authorList>
    </citation>
    <scope>NUCLEOTIDE SEQUENCE [LARGE SCALE GENOMIC DNA]</scope>
    <source>
        <strain evidence="1 2">CBS 661.87</strain>
    </source>
</reference>
<dbReference type="Proteomes" id="UP000565441">
    <property type="component" value="Unassembled WGS sequence"/>
</dbReference>
<name>A0A8H5LSY1_9AGAR</name>
<keyword evidence="2" id="KW-1185">Reference proteome</keyword>
<evidence type="ECO:0000313" key="2">
    <source>
        <dbReference type="Proteomes" id="UP000565441"/>
    </source>
</evidence>
<comment type="caution">
    <text evidence="1">The sequence shown here is derived from an EMBL/GenBank/DDBJ whole genome shotgun (WGS) entry which is preliminary data.</text>
</comment>
<protein>
    <recommendedName>
        <fullName evidence="3">Transposase</fullName>
    </recommendedName>
</protein>
<sequence>MERPARLPCTCQQCRQHPEGFIRQTKQLIKKHRALYPVEPSANVLPIPRAVSPSAASTDGANDWDMDVDVDPELFTFDDLEDDDLKEDDFEDDDFEDDDQWRFRDDFIDLDVGPNEGWAEGELWDDGDALEHMDEEQGMEPRPEAAQLHEQAPPLAGEPFEAVHLPYVLEPGQDLDDRPSLIPRAFLEEPQVRLAYLQAVKSNVYGHLTVQQATENLNSTLDALLVAGALPELPRPVRTLSAAKARLGIDPDLYITQYTLCPVCWKHFTPKQMADLVSSACPVTDCTGILFQESYNKKNQCIRTPYLINPQVSIIESLRRMFMRPGWAKSLKDSRPTEVNQINRNDNEDFVMKDMDDATEWYNSFTNTVRQVGDMGTVRDVPLERLDNAAAPRLTDHRYGLHLTLNADWFGLLDGRPHSAGPIYISINDLPREDRLLQVNTICQSILPGPKEPNPQQLENCLEPAVKEIAILKNGVKMDIHEEDEQGDVFVDLFCLNCDTPALRKFDGVAGHAHDMHPCPYCDTTLLDVNEPAGYDRNNAHDLERQYINSIIRNEARQRGGMVTQIAVFQAEAKTDGVKLPKHQKSKFIDLRSLHNGQVYGLVLAHLQQVYPDLNLIDDHSQAQGTPFWGRKSTTSVSYIRKHGLRYGCASNTRTQADSFAFITRNGARVPVQLHTLLVVTLAGRPPHVCALIRRLSSDENLPDFPWDLFASVLGIHVAYADTFEAFEVVPVSVIDAPLGLIPVHSNTINRDLWVFVSFDHTGAEPEDFYDDDDELQ</sequence>
<dbReference type="AlphaFoldDB" id="A0A8H5LSY1"/>
<dbReference type="OrthoDB" id="3248986at2759"/>